<dbReference type="PANTHER" id="PTHR45528:SF1">
    <property type="entry name" value="SENSOR HISTIDINE KINASE CPXA"/>
    <property type="match status" value="1"/>
</dbReference>
<accession>A0A5R8QAV3</accession>
<evidence type="ECO:0000256" key="12">
    <source>
        <dbReference type="ARBA" id="ARBA00023012"/>
    </source>
</evidence>
<reference evidence="16 17" key="1">
    <citation type="submission" date="2019-05" db="EMBL/GenBank/DDBJ databases">
        <title>Culicoidintestinum kansasii gen. nov., sp. nov. from the gastrointestinal tract of the biting midge, Culicoides sonorensis.</title>
        <authorList>
            <person name="Neupane S."/>
            <person name="Ghosh A."/>
            <person name="Gunther S."/>
            <person name="Martin K."/>
            <person name="Zurek L."/>
        </authorList>
    </citation>
    <scope>NUCLEOTIDE SEQUENCE [LARGE SCALE GENOMIC DNA]</scope>
    <source>
        <strain evidence="16 17">CS-1</strain>
    </source>
</reference>
<dbReference type="InParanoid" id="A0A5R8QAV3"/>
<dbReference type="CDD" id="cd00082">
    <property type="entry name" value="HisKA"/>
    <property type="match status" value="1"/>
</dbReference>
<dbReference type="OrthoDB" id="9762826at2"/>
<proteinExistence type="predicted"/>
<dbReference type="EMBL" id="VBWP01000007">
    <property type="protein sequence ID" value="TLG72755.1"/>
    <property type="molecule type" value="Genomic_DNA"/>
</dbReference>
<feature type="transmembrane region" description="Helical" evidence="14">
    <location>
        <begin position="189"/>
        <end position="211"/>
    </location>
</feature>
<evidence type="ECO:0000256" key="10">
    <source>
        <dbReference type="ARBA" id="ARBA00022840"/>
    </source>
</evidence>
<evidence type="ECO:0000256" key="5">
    <source>
        <dbReference type="ARBA" id="ARBA00022553"/>
    </source>
</evidence>
<keyword evidence="7 14" id="KW-0812">Transmembrane</keyword>
<evidence type="ECO:0000256" key="13">
    <source>
        <dbReference type="ARBA" id="ARBA00023136"/>
    </source>
</evidence>
<dbReference type="PANTHER" id="PTHR45528">
    <property type="entry name" value="SENSOR HISTIDINE KINASE CPXA"/>
    <property type="match status" value="1"/>
</dbReference>
<organism evidence="16 17">
    <name type="scientific">Culicoidibacter larvae</name>
    <dbReference type="NCBI Taxonomy" id="2579976"/>
    <lineage>
        <taxon>Bacteria</taxon>
        <taxon>Bacillati</taxon>
        <taxon>Bacillota</taxon>
        <taxon>Culicoidibacteria</taxon>
        <taxon>Culicoidibacterales</taxon>
        <taxon>Culicoidibacteraceae</taxon>
        <taxon>Culicoidibacter</taxon>
    </lineage>
</organism>
<dbReference type="Gene3D" id="6.10.340.10">
    <property type="match status" value="1"/>
</dbReference>
<dbReference type="PROSITE" id="PS50109">
    <property type="entry name" value="HIS_KIN"/>
    <property type="match status" value="1"/>
</dbReference>
<dbReference type="InterPro" id="IPR005467">
    <property type="entry name" value="His_kinase_dom"/>
</dbReference>
<dbReference type="Proteomes" id="UP000306912">
    <property type="component" value="Unassembled WGS sequence"/>
</dbReference>
<evidence type="ECO:0000256" key="3">
    <source>
        <dbReference type="ARBA" id="ARBA00012438"/>
    </source>
</evidence>
<keyword evidence="12" id="KW-0902">Two-component regulatory system</keyword>
<keyword evidence="11 14" id="KW-1133">Transmembrane helix</keyword>
<dbReference type="GO" id="GO:0000155">
    <property type="term" value="F:phosphorelay sensor kinase activity"/>
    <property type="evidence" value="ECO:0007669"/>
    <property type="project" value="InterPro"/>
</dbReference>
<evidence type="ECO:0000256" key="6">
    <source>
        <dbReference type="ARBA" id="ARBA00022679"/>
    </source>
</evidence>
<dbReference type="InterPro" id="IPR003594">
    <property type="entry name" value="HATPase_dom"/>
</dbReference>
<dbReference type="SUPFAM" id="SSF55874">
    <property type="entry name" value="ATPase domain of HSP90 chaperone/DNA topoisomerase II/histidine kinase"/>
    <property type="match status" value="1"/>
</dbReference>
<dbReference type="GO" id="GO:0005524">
    <property type="term" value="F:ATP binding"/>
    <property type="evidence" value="ECO:0007669"/>
    <property type="project" value="UniProtKB-KW"/>
</dbReference>
<evidence type="ECO:0000256" key="4">
    <source>
        <dbReference type="ARBA" id="ARBA00022475"/>
    </source>
</evidence>
<dbReference type="SUPFAM" id="SSF47384">
    <property type="entry name" value="Homodimeric domain of signal transducing histidine kinase"/>
    <property type="match status" value="1"/>
</dbReference>
<keyword evidence="10" id="KW-0067">ATP-binding</keyword>
<feature type="transmembrane region" description="Helical" evidence="14">
    <location>
        <begin position="12"/>
        <end position="36"/>
    </location>
</feature>
<keyword evidence="13 14" id="KW-0472">Membrane</keyword>
<dbReference type="InterPro" id="IPR050398">
    <property type="entry name" value="HssS/ArlS-like"/>
</dbReference>
<dbReference type="GO" id="GO:0005886">
    <property type="term" value="C:plasma membrane"/>
    <property type="evidence" value="ECO:0007669"/>
    <property type="project" value="UniProtKB-SubCell"/>
</dbReference>
<protein>
    <recommendedName>
        <fullName evidence="3">histidine kinase</fullName>
        <ecNumber evidence="3">2.7.13.3</ecNumber>
    </recommendedName>
</protein>
<evidence type="ECO:0000256" key="7">
    <source>
        <dbReference type="ARBA" id="ARBA00022692"/>
    </source>
</evidence>
<dbReference type="SMART" id="SM00388">
    <property type="entry name" value="HisKA"/>
    <property type="match status" value="1"/>
</dbReference>
<dbReference type="InterPro" id="IPR036890">
    <property type="entry name" value="HATPase_C_sf"/>
</dbReference>
<evidence type="ECO:0000256" key="14">
    <source>
        <dbReference type="SAM" id="Phobius"/>
    </source>
</evidence>
<dbReference type="InterPro" id="IPR003661">
    <property type="entry name" value="HisK_dim/P_dom"/>
</dbReference>
<name>A0A5R8QAV3_9FIRM</name>
<keyword evidence="17" id="KW-1185">Reference proteome</keyword>
<dbReference type="Gene3D" id="1.10.287.130">
    <property type="match status" value="1"/>
</dbReference>
<comment type="catalytic activity">
    <reaction evidence="1">
        <text>ATP + protein L-histidine = ADP + protein N-phospho-L-histidine.</text>
        <dbReference type="EC" id="2.7.13.3"/>
    </reaction>
</comment>
<gene>
    <name evidence="16" type="ORF">FEZ08_08620</name>
</gene>
<keyword evidence="8" id="KW-0547">Nucleotide-binding</keyword>
<keyword evidence="9 16" id="KW-0418">Kinase</keyword>
<feature type="domain" description="Histidine kinase" evidence="15">
    <location>
        <begin position="283"/>
        <end position="486"/>
    </location>
</feature>
<dbReference type="InterPro" id="IPR036097">
    <property type="entry name" value="HisK_dim/P_sf"/>
</dbReference>
<keyword evidence="5" id="KW-0597">Phosphoprotein</keyword>
<dbReference type="AlphaFoldDB" id="A0A5R8QAV3"/>
<evidence type="ECO:0000256" key="8">
    <source>
        <dbReference type="ARBA" id="ARBA00022741"/>
    </source>
</evidence>
<sequence>MRRIPLFWKIWVIITMLSFVIISASNMLVTLGIPMINQIQVNNDTEKVINEIETDVKKNGVNKEHLKQYSDNGYIIEVKLNSEVVYWTEGVVQKELYYIYNTSENGHEVTYATPIRYYEYSILDIDYYNFLGKTENSPIPMKDGMDDYTVLQRGFSVDGDSYGIKVANVKSYSPLSYIQNIQSYFLENLFYFIIISLILSSLLSLIISLLISRKVKKINKFVSNMETMQEPERTNYKQGDELVQLENDIYRMYGKLRQSIRDLDDEVIYTKKLEEDKQLFMRGATHELKTPIMAMNSMIEGMLNHVGDYQNHEVYLRKCYDNLQKIQKLVDEILSVSKTEHLHYNEDIVVMPIIEEAQQLYREVDEQAIINIVNESSKELRLTMPADSFSKIISNLLSNAVYYRKPTTPVTITVTDNKISVCNIIPDDAVIDVNTIFKPFVSEAGEMADGHGLGLYIVQLLLERYGYSFDCLVDSEKHVFCFEIYL</sequence>
<evidence type="ECO:0000256" key="11">
    <source>
        <dbReference type="ARBA" id="ARBA00022989"/>
    </source>
</evidence>
<comment type="caution">
    <text evidence="16">The sequence shown here is derived from an EMBL/GenBank/DDBJ whole genome shotgun (WGS) entry which is preliminary data.</text>
</comment>
<comment type="subcellular location">
    <subcellularLocation>
        <location evidence="2">Cell membrane</location>
        <topology evidence="2">Multi-pass membrane protein</topology>
    </subcellularLocation>
</comment>
<evidence type="ECO:0000313" key="17">
    <source>
        <dbReference type="Proteomes" id="UP000306912"/>
    </source>
</evidence>
<dbReference type="EC" id="2.7.13.3" evidence="3"/>
<dbReference type="RefSeq" id="WP_138191406.1">
    <property type="nucleotide sequence ID" value="NZ_VBWP01000007.1"/>
</dbReference>
<dbReference type="Gene3D" id="3.30.565.10">
    <property type="entry name" value="Histidine kinase-like ATPase, C-terminal domain"/>
    <property type="match status" value="1"/>
</dbReference>
<evidence type="ECO:0000256" key="1">
    <source>
        <dbReference type="ARBA" id="ARBA00000085"/>
    </source>
</evidence>
<dbReference type="Pfam" id="PF02518">
    <property type="entry name" value="HATPase_c"/>
    <property type="match status" value="1"/>
</dbReference>
<evidence type="ECO:0000313" key="16">
    <source>
        <dbReference type="EMBL" id="TLG72755.1"/>
    </source>
</evidence>
<dbReference type="Pfam" id="PF00512">
    <property type="entry name" value="HisKA"/>
    <property type="match status" value="1"/>
</dbReference>
<evidence type="ECO:0000256" key="2">
    <source>
        <dbReference type="ARBA" id="ARBA00004651"/>
    </source>
</evidence>
<keyword evidence="6" id="KW-0808">Transferase</keyword>
<evidence type="ECO:0000259" key="15">
    <source>
        <dbReference type="PROSITE" id="PS50109"/>
    </source>
</evidence>
<keyword evidence="4" id="KW-1003">Cell membrane</keyword>
<evidence type="ECO:0000256" key="9">
    <source>
        <dbReference type="ARBA" id="ARBA00022777"/>
    </source>
</evidence>